<proteinExistence type="predicted"/>
<sequence>MAVLRILVSLAATAMLIQLAMATNYTVGGPNGGWDITTDLQSWASSQSFLVGDNLIFLYGPNSHNVLEVSKADYDSCQPSSVIQSYKDGSTVIKLSSPGKRYFICGIMGHCSQGMKLEINTLATSSPPAPSPATPPAATPVTPAPQASPPLTPEPASPSPEISTPSPAESPKSAPTKSPVSPSSSPKSGPPSPDVPSAESPATSPTSSGLSPPPQPSSATKGVFKTSLIMGLSCGILMLLAF</sequence>
<comment type="caution">
    <text evidence="1">The sequence shown here is derived from an EMBL/GenBank/DDBJ whole genome shotgun (WGS) entry which is preliminary data.</text>
</comment>
<dbReference type="Proteomes" id="UP001164539">
    <property type="component" value="Chromosome 1"/>
</dbReference>
<keyword evidence="2" id="KW-1185">Reference proteome</keyword>
<evidence type="ECO:0000313" key="2">
    <source>
        <dbReference type="Proteomes" id="UP001164539"/>
    </source>
</evidence>
<reference evidence="1 2" key="1">
    <citation type="journal article" date="2023" name="Science">
        <title>Complex scaffold remodeling in plant triterpene biosynthesis.</title>
        <authorList>
            <person name="De La Pena R."/>
            <person name="Hodgson H."/>
            <person name="Liu J.C."/>
            <person name="Stephenson M.J."/>
            <person name="Martin A.C."/>
            <person name="Owen C."/>
            <person name="Harkess A."/>
            <person name="Leebens-Mack J."/>
            <person name="Jimenez L.E."/>
            <person name="Osbourn A."/>
            <person name="Sattely E.S."/>
        </authorList>
    </citation>
    <scope>NUCLEOTIDE SEQUENCE [LARGE SCALE GENOMIC DNA]</scope>
    <source>
        <strain evidence="2">cv. JPN11</strain>
        <tissue evidence="1">Leaf</tissue>
    </source>
</reference>
<protein>
    <submittedName>
        <fullName evidence="1">Blue copper protein</fullName>
    </submittedName>
</protein>
<accession>A0ACC1Z2M8</accession>
<gene>
    <name evidence="1" type="ORF">OWV82_002672</name>
</gene>
<organism evidence="1 2">
    <name type="scientific">Melia azedarach</name>
    <name type="common">Chinaberry tree</name>
    <dbReference type="NCBI Taxonomy" id="155640"/>
    <lineage>
        <taxon>Eukaryota</taxon>
        <taxon>Viridiplantae</taxon>
        <taxon>Streptophyta</taxon>
        <taxon>Embryophyta</taxon>
        <taxon>Tracheophyta</taxon>
        <taxon>Spermatophyta</taxon>
        <taxon>Magnoliopsida</taxon>
        <taxon>eudicotyledons</taxon>
        <taxon>Gunneridae</taxon>
        <taxon>Pentapetalae</taxon>
        <taxon>rosids</taxon>
        <taxon>malvids</taxon>
        <taxon>Sapindales</taxon>
        <taxon>Meliaceae</taxon>
        <taxon>Melia</taxon>
    </lineage>
</organism>
<name>A0ACC1Z2M8_MELAZ</name>
<evidence type="ECO:0000313" key="1">
    <source>
        <dbReference type="EMBL" id="KAJ4729978.1"/>
    </source>
</evidence>
<dbReference type="EMBL" id="CM051394">
    <property type="protein sequence ID" value="KAJ4729978.1"/>
    <property type="molecule type" value="Genomic_DNA"/>
</dbReference>